<dbReference type="PANTHER" id="PTHR42978:SF6">
    <property type="entry name" value="QUORUM-QUENCHING LACTONASE YTNP-RELATED"/>
    <property type="match status" value="1"/>
</dbReference>
<evidence type="ECO:0000259" key="5">
    <source>
        <dbReference type="SMART" id="SM00849"/>
    </source>
</evidence>
<dbReference type="EMBL" id="FNUT01000005">
    <property type="protein sequence ID" value="SEG16639.1"/>
    <property type="molecule type" value="Genomic_DNA"/>
</dbReference>
<dbReference type="InterPro" id="IPR036866">
    <property type="entry name" value="RibonucZ/Hydroxyglut_hydro"/>
</dbReference>
<evidence type="ECO:0000256" key="2">
    <source>
        <dbReference type="ARBA" id="ARBA00022723"/>
    </source>
</evidence>
<evidence type="ECO:0000256" key="1">
    <source>
        <dbReference type="ARBA" id="ARBA00007749"/>
    </source>
</evidence>
<keyword evidence="2" id="KW-0479">Metal-binding</keyword>
<evidence type="ECO:0000313" key="6">
    <source>
        <dbReference type="EMBL" id="SEG16639.1"/>
    </source>
</evidence>
<feature type="domain" description="Metallo-beta-lactamase" evidence="5">
    <location>
        <begin position="90"/>
        <end position="296"/>
    </location>
</feature>
<dbReference type="GO" id="GO:0046872">
    <property type="term" value="F:metal ion binding"/>
    <property type="evidence" value="ECO:0007669"/>
    <property type="project" value="UniProtKB-KW"/>
</dbReference>
<evidence type="ECO:0000256" key="4">
    <source>
        <dbReference type="ARBA" id="ARBA00022833"/>
    </source>
</evidence>
<protein>
    <submittedName>
        <fullName evidence="6">Glyoxylase, beta-lactamase superfamily II</fullName>
    </submittedName>
</protein>
<keyword evidence="4" id="KW-0862">Zinc</keyword>
<dbReference type="PANTHER" id="PTHR42978">
    <property type="entry name" value="QUORUM-QUENCHING LACTONASE YTNP-RELATED-RELATED"/>
    <property type="match status" value="1"/>
</dbReference>
<reference evidence="7" key="1">
    <citation type="submission" date="2016-10" db="EMBL/GenBank/DDBJ databases">
        <authorList>
            <person name="Varghese N."/>
            <person name="Submissions S."/>
        </authorList>
    </citation>
    <scope>NUCLEOTIDE SEQUENCE [LARGE SCALE GENOMIC DNA]</scope>
    <source>
        <strain evidence="7">DSM 22361</strain>
    </source>
</reference>
<dbReference type="OrthoDB" id="9802897at2"/>
<dbReference type="InterPro" id="IPR051013">
    <property type="entry name" value="MBL_superfamily_lactonases"/>
</dbReference>
<dbReference type="SMART" id="SM00849">
    <property type="entry name" value="Lactamase_B"/>
    <property type="match status" value="1"/>
</dbReference>
<keyword evidence="3" id="KW-0378">Hydrolase</keyword>
<evidence type="ECO:0000256" key="3">
    <source>
        <dbReference type="ARBA" id="ARBA00022801"/>
    </source>
</evidence>
<dbReference type="CDD" id="cd07720">
    <property type="entry name" value="OPHC2-like_MBL-fold"/>
    <property type="match status" value="1"/>
</dbReference>
<dbReference type="RefSeq" id="WP_103906074.1">
    <property type="nucleotide sequence ID" value="NZ_CP049246.1"/>
</dbReference>
<evidence type="ECO:0000313" key="7">
    <source>
        <dbReference type="Proteomes" id="UP000236731"/>
    </source>
</evidence>
<dbReference type="AlphaFoldDB" id="A0A1H5XXV2"/>
<dbReference type="Proteomes" id="UP000236731">
    <property type="component" value="Unassembled WGS sequence"/>
</dbReference>
<keyword evidence="7" id="KW-1185">Reference proteome</keyword>
<sequence>MNRRTVLKALGIMGIGLHGLSQVASAKGQEVVNGFPSLPIQIGKVKGYILTDGYFAAEGLQPILAPGIAPKLLSEEMRKYHFNEQNMEGPINVLLLEIDNRVILFDTGAGHYFGETAGKLLGNLAGIGIAASDVTDIIISHAHIDHIGGVLNAQGLPNFPNATYHIAAREFDFWFDDKPDFSNSKGDKVGKENIDFARAVLGKIEDRLQRISYGEPLFKNIVPELAAGHTGGHTVFTIGSAGRTLHFTTDLFHSPVLISQPAWGTAWDSDFDAAVESRQEILRKRATDRQAIMGCHLPWPGIGFIDQEAEAYTWKPFNVMRPVRLKL</sequence>
<dbReference type="SUPFAM" id="SSF56281">
    <property type="entry name" value="Metallo-hydrolase/oxidoreductase"/>
    <property type="match status" value="1"/>
</dbReference>
<proteinExistence type="inferred from homology"/>
<dbReference type="Gene3D" id="3.60.15.10">
    <property type="entry name" value="Ribonuclease Z/Hydroxyacylglutathione hydrolase-like"/>
    <property type="match status" value="1"/>
</dbReference>
<organism evidence="6 7">
    <name type="scientific">Sphingobacterium lactis</name>
    <dbReference type="NCBI Taxonomy" id="797291"/>
    <lineage>
        <taxon>Bacteria</taxon>
        <taxon>Pseudomonadati</taxon>
        <taxon>Bacteroidota</taxon>
        <taxon>Sphingobacteriia</taxon>
        <taxon>Sphingobacteriales</taxon>
        <taxon>Sphingobacteriaceae</taxon>
        <taxon>Sphingobacterium</taxon>
    </lineage>
</organism>
<dbReference type="GO" id="GO:0016787">
    <property type="term" value="F:hydrolase activity"/>
    <property type="evidence" value="ECO:0007669"/>
    <property type="project" value="UniProtKB-KW"/>
</dbReference>
<dbReference type="InterPro" id="IPR001279">
    <property type="entry name" value="Metallo-B-lactamas"/>
</dbReference>
<dbReference type="Pfam" id="PF00753">
    <property type="entry name" value="Lactamase_B"/>
    <property type="match status" value="1"/>
</dbReference>
<comment type="similarity">
    <text evidence="1">Belongs to the metallo-beta-lactamase superfamily.</text>
</comment>
<gene>
    <name evidence="6" type="ORF">SAMN05421877_105164</name>
</gene>
<accession>A0A1H5XXV2</accession>
<name>A0A1H5XXV2_9SPHI</name>